<reference evidence="1 2" key="1">
    <citation type="journal article" date="2022" name="Nat. Ecol. Evol.">
        <title>A masculinizing supergene underlies an exaggerated male reproductive morph in a spider.</title>
        <authorList>
            <person name="Hendrickx F."/>
            <person name="De Corte Z."/>
            <person name="Sonet G."/>
            <person name="Van Belleghem S.M."/>
            <person name="Kostlbacher S."/>
            <person name="Vangestel C."/>
        </authorList>
    </citation>
    <scope>NUCLEOTIDE SEQUENCE [LARGE SCALE GENOMIC DNA]</scope>
    <source>
        <strain evidence="1">W744_W776</strain>
    </source>
</reference>
<protein>
    <submittedName>
        <fullName evidence="1">Uncharacterized protein</fullName>
    </submittedName>
</protein>
<comment type="caution">
    <text evidence="1">The sequence shown here is derived from an EMBL/GenBank/DDBJ whole genome shotgun (WGS) entry which is preliminary data.</text>
</comment>
<dbReference type="Proteomes" id="UP000827092">
    <property type="component" value="Unassembled WGS sequence"/>
</dbReference>
<evidence type="ECO:0000313" key="2">
    <source>
        <dbReference type="Proteomes" id="UP000827092"/>
    </source>
</evidence>
<dbReference type="PANTHER" id="PTHR33964">
    <property type="entry name" value="RE45066P-RELATED"/>
    <property type="match status" value="1"/>
</dbReference>
<accession>A0AAV6U6J8</accession>
<gene>
    <name evidence="1" type="ORF">JTE90_004072</name>
</gene>
<proteinExistence type="predicted"/>
<dbReference type="Pfam" id="PF05380">
    <property type="entry name" value="Peptidase_A17"/>
    <property type="match status" value="1"/>
</dbReference>
<dbReference type="EMBL" id="JAFNEN010000643">
    <property type="protein sequence ID" value="KAG8179244.1"/>
    <property type="molecule type" value="Genomic_DNA"/>
</dbReference>
<sequence length="350" mass="38861">MYFSVKITISGGEEGIFAEKEHNCTTKEFEDCLEALNAIAQTEDLALAATTDELNLVCRKLQHGVRCIDDHSFRCFTSGQRRIFNSVVSESRHVINDLCVPGKLQEDYLRYAPCLKNVSTDPHKCALQYKRLASSYSETESDVNDKLKMHCCVFTEFVQCQHEHLLRDCGVHADQFFQRHMDRMSGSLLNEHCALFTFGSNACISDSAPSAKANLLYTMAMCLLANDQCVVNNSDQSQNSASNSPMVTIERNGELVNLSSLNQSGIFLLPTASVFGLSFLDASEAAYAALVYVVQPSDRIGDSVRLLVSKTKVASIKPVSIPRMELNAALLLVKQLDAVSRILSEFRNEF</sequence>
<dbReference type="AlphaFoldDB" id="A0AAV6U6J8"/>
<dbReference type="PANTHER" id="PTHR33964:SF1">
    <property type="entry name" value="RE45066P"/>
    <property type="match status" value="1"/>
</dbReference>
<name>A0AAV6U6J8_9ARAC</name>
<evidence type="ECO:0000313" key="1">
    <source>
        <dbReference type="EMBL" id="KAG8179244.1"/>
    </source>
</evidence>
<dbReference type="InterPro" id="IPR008042">
    <property type="entry name" value="Retrotrans_Pao"/>
</dbReference>
<keyword evidence="2" id="KW-1185">Reference proteome</keyword>
<organism evidence="1 2">
    <name type="scientific">Oedothorax gibbosus</name>
    <dbReference type="NCBI Taxonomy" id="931172"/>
    <lineage>
        <taxon>Eukaryota</taxon>
        <taxon>Metazoa</taxon>
        <taxon>Ecdysozoa</taxon>
        <taxon>Arthropoda</taxon>
        <taxon>Chelicerata</taxon>
        <taxon>Arachnida</taxon>
        <taxon>Araneae</taxon>
        <taxon>Araneomorphae</taxon>
        <taxon>Entelegynae</taxon>
        <taxon>Araneoidea</taxon>
        <taxon>Linyphiidae</taxon>
        <taxon>Erigoninae</taxon>
        <taxon>Oedothorax</taxon>
    </lineage>
</organism>